<keyword evidence="3" id="KW-1185">Reference proteome</keyword>
<evidence type="ECO:0000313" key="3">
    <source>
        <dbReference type="Proteomes" id="UP000809789"/>
    </source>
</evidence>
<dbReference type="Proteomes" id="UP000809789">
    <property type="component" value="Unassembled WGS sequence"/>
</dbReference>
<dbReference type="InterPro" id="IPR000719">
    <property type="entry name" value="Prot_kinase_dom"/>
</dbReference>
<comment type="caution">
    <text evidence="2">The sequence shown here is derived from an EMBL/GenBank/DDBJ whole genome shotgun (WGS) entry which is preliminary data.</text>
</comment>
<dbReference type="Gene3D" id="1.10.510.10">
    <property type="entry name" value="Transferase(Phosphotransferase) domain 1"/>
    <property type="match status" value="1"/>
</dbReference>
<dbReference type="GO" id="GO:0005524">
    <property type="term" value="F:ATP binding"/>
    <property type="evidence" value="ECO:0007669"/>
    <property type="project" value="InterPro"/>
</dbReference>
<protein>
    <recommendedName>
        <fullName evidence="1">Protein kinase domain-containing protein</fullName>
    </recommendedName>
</protein>
<dbReference type="AlphaFoldDB" id="A0A8K0L054"/>
<dbReference type="OrthoDB" id="4062651at2759"/>
<dbReference type="PROSITE" id="PS50011">
    <property type="entry name" value="PROTEIN_KINASE_DOM"/>
    <property type="match status" value="1"/>
</dbReference>
<proteinExistence type="predicted"/>
<accession>A0A8K0L054</accession>
<sequence length="288" mass="31832">MPAAHKSTSTVFIYPFPFMSASSLLSHGSCGHVFAIGKALVFKCAFAVTNPAPSHVRLAEESRRQLENEKKMYRLLWDRPHANILDCALIVDEGIFLARMPTSLQQHVDATGAVLDVHICLVWMHQMASALAWLELLGFAHGDFRPANILLSADRQIKVGDLDAAVPLGHTLTAATEPYCRLGPRLRTPQASAATEQFAFASCVYFMRWGHEVFHELDPPTRVRRIMEGHVPSTKQDIAFGALINQCWKGDFSSMAELQARTGDMIQRGALDWTATASPLLPVRTQPA</sequence>
<feature type="domain" description="Protein kinase" evidence="1">
    <location>
        <begin position="19"/>
        <end position="288"/>
    </location>
</feature>
<name>A0A8K0L054_9PEZI</name>
<dbReference type="SUPFAM" id="SSF56112">
    <property type="entry name" value="Protein kinase-like (PK-like)"/>
    <property type="match status" value="1"/>
</dbReference>
<organism evidence="2 3">
    <name type="scientific">Elsinoe batatas</name>
    <dbReference type="NCBI Taxonomy" id="2601811"/>
    <lineage>
        <taxon>Eukaryota</taxon>
        <taxon>Fungi</taxon>
        <taxon>Dikarya</taxon>
        <taxon>Ascomycota</taxon>
        <taxon>Pezizomycotina</taxon>
        <taxon>Dothideomycetes</taxon>
        <taxon>Dothideomycetidae</taxon>
        <taxon>Myriangiales</taxon>
        <taxon>Elsinoaceae</taxon>
        <taxon>Elsinoe</taxon>
    </lineage>
</organism>
<evidence type="ECO:0000313" key="2">
    <source>
        <dbReference type="EMBL" id="KAG8627229.1"/>
    </source>
</evidence>
<evidence type="ECO:0000259" key="1">
    <source>
        <dbReference type="PROSITE" id="PS50011"/>
    </source>
</evidence>
<dbReference type="EMBL" id="JAESVG020000005">
    <property type="protein sequence ID" value="KAG8627229.1"/>
    <property type="molecule type" value="Genomic_DNA"/>
</dbReference>
<dbReference type="InterPro" id="IPR011009">
    <property type="entry name" value="Kinase-like_dom_sf"/>
</dbReference>
<dbReference type="Pfam" id="PF00069">
    <property type="entry name" value="Pkinase"/>
    <property type="match status" value="1"/>
</dbReference>
<dbReference type="GO" id="GO:0004672">
    <property type="term" value="F:protein kinase activity"/>
    <property type="evidence" value="ECO:0007669"/>
    <property type="project" value="InterPro"/>
</dbReference>
<dbReference type="SMART" id="SM00220">
    <property type="entry name" value="S_TKc"/>
    <property type="match status" value="1"/>
</dbReference>
<gene>
    <name evidence="2" type="ORF">KVT40_004712</name>
</gene>
<reference evidence="2" key="1">
    <citation type="submission" date="2021-07" db="EMBL/GenBank/DDBJ databases">
        <title>Elsinoe batatas strain:CRI-CJ2 Genome sequencing and assembly.</title>
        <authorList>
            <person name="Huang L."/>
        </authorList>
    </citation>
    <scope>NUCLEOTIDE SEQUENCE</scope>
    <source>
        <strain evidence="2">CRI-CJ2</strain>
    </source>
</reference>